<feature type="transmembrane region" description="Helical" evidence="2">
    <location>
        <begin position="590"/>
        <end position="611"/>
    </location>
</feature>
<dbReference type="Gene3D" id="1.20.1250.20">
    <property type="entry name" value="MFS general substrate transporter like domains"/>
    <property type="match status" value="2"/>
</dbReference>
<feature type="transmembrane region" description="Helical" evidence="2">
    <location>
        <begin position="100"/>
        <end position="119"/>
    </location>
</feature>
<feature type="region of interest" description="Disordered" evidence="1">
    <location>
        <begin position="325"/>
        <end position="381"/>
    </location>
</feature>
<feature type="transmembrane region" description="Helical" evidence="2">
    <location>
        <begin position="258"/>
        <end position="278"/>
    </location>
</feature>
<accession>A0AAN9B2H9</accession>
<protein>
    <submittedName>
        <fullName evidence="3">Uncharacterized protein</fullName>
    </submittedName>
</protein>
<feature type="compositionally biased region" description="Polar residues" evidence="1">
    <location>
        <begin position="339"/>
        <end position="368"/>
    </location>
</feature>
<dbReference type="InterPro" id="IPR050327">
    <property type="entry name" value="Proton-linked_MCT"/>
</dbReference>
<feature type="transmembrane region" description="Helical" evidence="2">
    <location>
        <begin position="742"/>
        <end position="760"/>
    </location>
</feature>
<dbReference type="Pfam" id="PF07690">
    <property type="entry name" value="MFS_1"/>
    <property type="match status" value="2"/>
</dbReference>
<name>A0AAN9B2H9_9CAEN</name>
<feature type="transmembrane region" description="Helical" evidence="2">
    <location>
        <begin position="677"/>
        <end position="699"/>
    </location>
</feature>
<sequence>MTVSGPSRPHSGEEGENTGLHRLSSSGGDRSPSPLTPCTIQPQDVSSDVKKAAQDEDPGQSVQTPLLETGDVHLKPDPEVTQAPEEEEEEDDGVPHDRGWAWVVVFGMFTNFVLLSGYLKSSGLFFVELLRKFNAPATHTALLFSIRAGIFSLCGLYVMNVFLPRFGPRRLVLMGGLLMSLSAILSSVANELTLLICIHSVLLALGMAMLISPGEVLIGAYFKQRRSLALSLAKCGASIGNMAVPPLVSFLLQEYGLSGTLLLYGGICLNSIPAALLLRPTSFFSKSHVRRRQQQRSNANNAALGIGSTGDVTSVVCRSDSEDVRHVGSNGVGRDTSVGPRTNPSIVVESCDQTGNGSGRTSEVSSGQVGDRVRTVSPRKAKSEFKPSAVYAARGSDMLHCSSDSRVKPHARGAKPHNPLQPESMSEIMCSRHFDTLEGDLAALANSTPELGLQPATFRKRTNSEPPEKPLQIRVRESERSRHQPTILEAISQSSVIKYMSVSSLDVVSADLYAQVSAGNGKKGQKAASDKSVDSGIWEDRASRKEDFGRKDQKPACSCRRALTFLVQCPKKMVFMLDFSLFKRPTFRLLMFYVTVSPFVNISLDYLPALAKENDVSETRASLLLSIIGGLDLFCRLSCGFIADLKILRVSTMIIISFVILALVTQFVRFMTSFEHFVVLAVLQGIFGGVANCLAPVLIIEFVGLQNMGKGIGFCQLISGASLCAVYPFLGYIRDTTGSYALVYHTIGCGLLIAAGLLCLEGPIKRLEARKDAKEHDNALPKIGDIEIVYDSSSNAR</sequence>
<feature type="transmembrane region" description="Helical" evidence="2">
    <location>
        <begin position="139"/>
        <end position="159"/>
    </location>
</feature>
<evidence type="ECO:0000313" key="3">
    <source>
        <dbReference type="EMBL" id="KAK7097702.1"/>
    </source>
</evidence>
<feature type="region of interest" description="Disordered" evidence="1">
    <location>
        <begin position="1"/>
        <end position="94"/>
    </location>
</feature>
<evidence type="ECO:0000256" key="2">
    <source>
        <dbReference type="SAM" id="Phobius"/>
    </source>
</evidence>
<dbReference type="InterPro" id="IPR036259">
    <property type="entry name" value="MFS_trans_sf"/>
</dbReference>
<keyword evidence="2" id="KW-0472">Membrane</keyword>
<gene>
    <name evidence="3" type="ORF">V1264_004639</name>
</gene>
<dbReference type="InterPro" id="IPR011701">
    <property type="entry name" value="MFS"/>
</dbReference>
<feature type="transmembrane region" description="Helical" evidence="2">
    <location>
        <begin position="623"/>
        <end position="643"/>
    </location>
</feature>
<feature type="transmembrane region" description="Helical" evidence="2">
    <location>
        <begin position="171"/>
        <end position="189"/>
    </location>
</feature>
<comment type="caution">
    <text evidence="3">The sequence shown here is derived from an EMBL/GenBank/DDBJ whole genome shotgun (WGS) entry which is preliminary data.</text>
</comment>
<evidence type="ECO:0000313" key="4">
    <source>
        <dbReference type="Proteomes" id="UP001374579"/>
    </source>
</evidence>
<organism evidence="3 4">
    <name type="scientific">Littorina saxatilis</name>
    <dbReference type="NCBI Taxonomy" id="31220"/>
    <lineage>
        <taxon>Eukaryota</taxon>
        <taxon>Metazoa</taxon>
        <taxon>Spiralia</taxon>
        <taxon>Lophotrochozoa</taxon>
        <taxon>Mollusca</taxon>
        <taxon>Gastropoda</taxon>
        <taxon>Caenogastropoda</taxon>
        <taxon>Littorinimorpha</taxon>
        <taxon>Littorinoidea</taxon>
        <taxon>Littorinidae</taxon>
        <taxon>Littorina</taxon>
    </lineage>
</organism>
<dbReference type="SUPFAM" id="SSF103473">
    <property type="entry name" value="MFS general substrate transporter"/>
    <property type="match status" value="1"/>
</dbReference>
<dbReference type="GO" id="GO:0008028">
    <property type="term" value="F:monocarboxylic acid transmembrane transporter activity"/>
    <property type="evidence" value="ECO:0007669"/>
    <property type="project" value="TreeGrafter"/>
</dbReference>
<proteinExistence type="predicted"/>
<evidence type="ECO:0000256" key="1">
    <source>
        <dbReference type="SAM" id="MobiDB-lite"/>
    </source>
</evidence>
<reference evidence="3 4" key="1">
    <citation type="submission" date="2024-02" db="EMBL/GenBank/DDBJ databases">
        <title>Chromosome-scale genome assembly of the rough periwinkle Littorina saxatilis.</title>
        <authorList>
            <person name="De Jode A."/>
            <person name="Faria R."/>
            <person name="Formenti G."/>
            <person name="Sims Y."/>
            <person name="Smith T.P."/>
            <person name="Tracey A."/>
            <person name="Wood J.M.D."/>
            <person name="Zagrodzka Z.B."/>
            <person name="Johannesson K."/>
            <person name="Butlin R.K."/>
            <person name="Leder E.H."/>
        </authorList>
    </citation>
    <scope>NUCLEOTIDE SEQUENCE [LARGE SCALE GENOMIC DNA]</scope>
    <source>
        <strain evidence="3">Snail1</strain>
        <tissue evidence="3">Muscle</tissue>
    </source>
</reference>
<keyword evidence="2" id="KW-0812">Transmembrane</keyword>
<feature type="region of interest" description="Disordered" evidence="1">
    <location>
        <begin position="454"/>
        <end position="480"/>
    </location>
</feature>
<dbReference type="AlphaFoldDB" id="A0AAN9B2H9"/>
<feature type="region of interest" description="Disordered" evidence="1">
    <location>
        <begin position="401"/>
        <end position="423"/>
    </location>
</feature>
<feature type="compositionally biased region" description="Polar residues" evidence="1">
    <location>
        <begin position="36"/>
        <end position="46"/>
    </location>
</feature>
<feature type="transmembrane region" description="Helical" evidence="2">
    <location>
        <begin position="650"/>
        <end position="671"/>
    </location>
</feature>
<dbReference type="PANTHER" id="PTHR11360">
    <property type="entry name" value="MONOCARBOXYLATE TRANSPORTER"/>
    <property type="match status" value="1"/>
</dbReference>
<keyword evidence="2" id="KW-1133">Transmembrane helix</keyword>
<feature type="transmembrane region" description="Helical" evidence="2">
    <location>
        <begin position="201"/>
        <end position="222"/>
    </location>
</feature>
<keyword evidence="4" id="KW-1185">Reference proteome</keyword>
<dbReference type="PANTHER" id="PTHR11360:SF306">
    <property type="entry name" value="RE01051P"/>
    <property type="match status" value="1"/>
</dbReference>
<feature type="transmembrane region" description="Helical" evidence="2">
    <location>
        <begin position="711"/>
        <end position="730"/>
    </location>
</feature>
<feature type="transmembrane region" description="Helical" evidence="2">
    <location>
        <begin position="229"/>
        <end position="252"/>
    </location>
</feature>
<dbReference type="EMBL" id="JBAMIC010000013">
    <property type="protein sequence ID" value="KAK7097702.1"/>
    <property type="molecule type" value="Genomic_DNA"/>
</dbReference>
<dbReference type="Proteomes" id="UP001374579">
    <property type="component" value="Unassembled WGS sequence"/>
</dbReference>